<evidence type="ECO:0000313" key="3">
    <source>
        <dbReference type="Proteomes" id="UP000006755"/>
    </source>
</evidence>
<evidence type="ECO:0000259" key="1">
    <source>
        <dbReference type="Pfam" id="PF00144"/>
    </source>
</evidence>
<proteinExistence type="predicted"/>
<feature type="domain" description="Beta-lactamase-related" evidence="1">
    <location>
        <begin position="37"/>
        <end position="261"/>
    </location>
</feature>
<accession>K2KKG8</accession>
<dbReference type="PANTHER" id="PTHR46825">
    <property type="entry name" value="D-ALANYL-D-ALANINE-CARBOXYPEPTIDASE/ENDOPEPTIDASE AMPH"/>
    <property type="match status" value="1"/>
</dbReference>
<dbReference type="Proteomes" id="UP000006755">
    <property type="component" value="Unassembled WGS sequence"/>
</dbReference>
<dbReference type="RefSeq" id="WP_008482181.1">
    <property type="nucleotide sequence ID" value="NZ_AMRI01000001.1"/>
</dbReference>
<dbReference type="SUPFAM" id="SSF56601">
    <property type="entry name" value="beta-lactamase/transpeptidase-like"/>
    <property type="match status" value="1"/>
</dbReference>
<protein>
    <submittedName>
        <fullName evidence="2">Beta-lactamase class C and other penicillin binding protein</fullName>
    </submittedName>
</protein>
<gene>
    <name evidence="2" type="ORF">B3C1_00505</name>
</gene>
<name>K2KKG8_9GAMM</name>
<sequence>MLSLLLASALSLSPAPRPLQGVVLVAKGRELTFSQGDIDAPYVIGSVSKQLTAALVLQGVDDGLWQLDDPIGRYLPELKAPWASQVSLRMLLDHSSGVQAKGQPLAFNPGSRFAYSNLGYQFLGQALAKVRQQPFSALVKGLYRRCAMLGGSPITGAQEQPDGRLTPVDTLALMPREQASGTLVASARDLWHWNLCLHQGNLLSPASYQAMTHPWQQRPYRWGQLGYGFGVQLQGSEVSHVGYVPGYQSLLTWDRGQSLVVLESVSWRLDDINRAFFHEDNLRRQLKDD</sequence>
<dbReference type="eggNOG" id="COG1680">
    <property type="taxonomic scope" value="Bacteria"/>
</dbReference>
<dbReference type="EMBL" id="AMRI01000001">
    <property type="protein sequence ID" value="EKE77895.1"/>
    <property type="molecule type" value="Genomic_DNA"/>
</dbReference>
<dbReference type="AlphaFoldDB" id="K2KKG8"/>
<dbReference type="InterPro" id="IPR012338">
    <property type="entry name" value="Beta-lactam/transpept-like"/>
</dbReference>
<dbReference type="InterPro" id="IPR001466">
    <property type="entry name" value="Beta-lactam-related"/>
</dbReference>
<evidence type="ECO:0000313" key="2">
    <source>
        <dbReference type="EMBL" id="EKE77895.1"/>
    </source>
</evidence>
<dbReference type="Pfam" id="PF00144">
    <property type="entry name" value="Beta-lactamase"/>
    <property type="match status" value="1"/>
</dbReference>
<reference evidence="2 3" key="1">
    <citation type="journal article" date="2012" name="J. Bacteriol.">
        <title>Genome Sequence of Gallaecimonas xiamenensis Type Strain 3-C-1.</title>
        <authorList>
            <person name="Lai Q."/>
            <person name="Wang L."/>
            <person name="Wang W."/>
            <person name="Shao Z."/>
        </authorList>
    </citation>
    <scope>NUCLEOTIDE SEQUENCE [LARGE SCALE GENOMIC DNA]</scope>
    <source>
        <strain evidence="2 3">3-C-1</strain>
    </source>
</reference>
<dbReference type="PANTHER" id="PTHR46825:SF9">
    <property type="entry name" value="BETA-LACTAMASE-RELATED DOMAIN-CONTAINING PROTEIN"/>
    <property type="match status" value="1"/>
</dbReference>
<dbReference type="STRING" id="745411.B3C1_00505"/>
<dbReference type="InterPro" id="IPR050491">
    <property type="entry name" value="AmpC-like"/>
</dbReference>
<comment type="caution">
    <text evidence="2">The sequence shown here is derived from an EMBL/GenBank/DDBJ whole genome shotgun (WGS) entry which is preliminary data.</text>
</comment>
<organism evidence="2 3">
    <name type="scientific">Gallaecimonas xiamenensis 3-C-1</name>
    <dbReference type="NCBI Taxonomy" id="745411"/>
    <lineage>
        <taxon>Bacteria</taxon>
        <taxon>Pseudomonadati</taxon>
        <taxon>Pseudomonadota</taxon>
        <taxon>Gammaproteobacteria</taxon>
        <taxon>Enterobacterales</taxon>
        <taxon>Gallaecimonadaceae</taxon>
        <taxon>Gallaecimonas</taxon>
    </lineage>
</organism>
<keyword evidence="3" id="KW-1185">Reference proteome</keyword>
<dbReference type="OrthoDB" id="9799367at2"/>
<dbReference type="Gene3D" id="3.40.710.10">
    <property type="entry name" value="DD-peptidase/beta-lactamase superfamily"/>
    <property type="match status" value="1"/>
</dbReference>